<keyword evidence="2" id="KW-1185">Reference proteome</keyword>
<sequence length="141" mass="15182">MPAGQMPREVVGQVFQTNAISPIRFAESFHKRVAASGVIAFMTSKLGSVSLNQGGGWGSYRASKAALNTLARSFAGQHSKASWRVILMHPGWVRTDLGGGRATLDVDTSVRGMVALLERCLEQGDRGGCVFLDYQGQTVPW</sequence>
<dbReference type="Pfam" id="PF13561">
    <property type="entry name" value="adh_short_C2"/>
    <property type="match status" value="1"/>
</dbReference>
<dbReference type="InterPro" id="IPR002347">
    <property type="entry name" value="SDR_fam"/>
</dbReference>
<dbReference type="PANTHER" id="PTHR45458:SF1">
    <property type="entry name" value="SHORT CHAIN DEHYDROGENASE"/>
    <property type="match status" value="1"/>
</dbReference>
<dbReference type="InterPro" id="IPR036291">
    <property type="entry name" value="NAD(P)-bd_dom_sf"/>
</dbReference>
<proteinExistence type="predicted"/>
<accession>A0ABQ4S3Z9</accession>
<dbReference type="InterPro" id="IPR052184">
    <property type="entry name" value="SDR_enzymes"/>
</dbReference>
<name>A0ABQ4S3Z9_9HYPH</name>
<protein>
    <submittedName>
        <fullName evidence="1">C-factor</fullName>
    </submittedName>
</protein>
<organism evidence="1 2">
    <name type="scientific">Methylobacterium iners</name>
    <dbReference type="NCBI Taxonomy" id="418707"/>
    <lineage>
        <taxon>Bacteria</taxon>
        <taxon>Pseudomonadati</taxon>
        <taxon>Pseudomonadota</taxon>
        <taxon>Alphaproteobacteria</taxon>
        <taxon>Hyphomicrobiales</taxon>
        <taxon>Methylobacteriaceae</taxon>
        <taxon>Methylobacterium</taxon>
    </lineage>
</organism>
<reference evidence="1" key="1">
    <citation type="journal article" date="2021" name="Front. Microbiol.">
        <title>Comprehensive Comparative Genomics and Phenotyping of Methylobacterium Species.</title>
        <authorList>
            <person name="Alessa O."/>
            <person name="Ogura Y."/>
            <person name="Fujitani Y."/>
            <person name="Takami H."/>
            <person name="Hayashi T."/>
            <person name="Sahin N."/>
            <person name="Tani A."/>
        </authorList>
    </citation>
    <scope>NUCLEOTIDE SEQUENCE</scope>
    <source>
        <strain evidence="1">DSM 19015</strain>
    </source>
</reference>
<evidence type="ECO:0000313" key="1">
    <source>
        <dbReference type="EMBL" id="GJD97850.1"/>
    </source>
</evidence>
<gene>
    <name evidence="1" type="primary">csgA</name>
    <name evidence="1" type="ORF">OCOJLMKI_5089</name>
</gene>
<dbReference type="EMBL" id="BPQP01000118">
    <property type="protein sequence ID" value="GJD97850.1"/>
    <property type="molecule type" value="Genomic_DNA"/>
</dbReference>
<dbReference type="Gene3D" id="3.40.50.720">
    <property type="entry name" value="NAD(P)-binding Rossmann-like Domain"/>
    <property type="match status" value="1"/>
</dbReference>
<dbReference type="SUPFAM" id="SSF51735">
    <property type="entry name" value="NAD(P)-binding Rossmann-fold domains"/>
    <property type="match status" value="1"/>
</dbReference>
<reference evidence="1" key="2">
    <citation type="submission" date="2021-08" db="EMBL/GenBank/DDBJ databases">
        <authorList>
            <person name="Tani A."/>
            <person name="Ola A."/>
            <person name="Ogura Y."/>
            <person name="Katsura K."/>
            <person name="Hayashi T."/>
        </authorList>
    </citation>
    <scope>NUCLEOTIDE SEQUENCE</scope>
    <source>
        <strain evidence="1">DSM 19015</strain>
    </source>
</reference>
<comment type="caution">
    <text evidence="1">The sequence shown here is derived from an EMBL/GenBank/DDBJ whole genome shotgun (WGS) entry which is preliminary data.</text>
</comment>
<dbReference type="PANTHER" id="PTHR45458">
    <property type="entry name" value="SHORT-CHAIN DEHYDROGENASE/REDUCTASE SDR"/>
    <property type="match status" value="1"/>
</dbReference>
<evidence type="ECO:0000313" key="2">
    <source>
        <dbReference type="Proteomes" id="UP001055125"/>
    </source>
</evidence>
<dbReference type="Proteomes" id="UP001055125">
    <property type="component" value="Unassembled WGS sequence"/>
</dbReference>